<dbReference type="Proteomes" id="UP000325286">
    <property type="component" value="Chromosome"/>
</dbReference>
<dbReference type="Pfam" id="PF00404">
    <property type="entry name" value="Dockerin_1"/>
    <property type="match status" value="1"/>
</dbReference>
<dbReference type="GO" id="GO:0000272">
    <property type="term" value="P:polysaccharide catabolic process"/>
    <property type="evidence" value="ECO:0007669"/>
    <property type="project" value="InterPro"/>
</dbReference>
<dbReference type="PRINTS" id="PR00313">
    <property type="entry name" value="CABNDNGRPT"/>
</dbReference>
<dbReference type="SUPFAM" id="SSF51126">
    <property type="entry name" value="Pectin lyase-like"/>
    <property type="match status" value="4"/>
</dbReference>
<dbReference type="EMBL" id="CP042914">
    <property type="protein sequence ID" value="QEG43571.1"/>
    <property type="molecule type" value="Genomic_DNA"/>
</dbReference>
<dbReference type="KEGG" id="rul:UC8_56220"/>
<keyword evidence="4" id="KW-1185">Reference proteome</keyword>
<evidence type="ECO:0000313" key="3">
    <source>
        <dbReference type="EMBL" id="QEG43571.1"/>
    </source>
</evidence>
<name>A0A5B9R9B7_9BACT</name>
<accession>A0A5B9R9B7</accession>
<dbReference type="InterPro" id="IPR011049">
    <property type="entry name" value="Serralysin-like_metalloprot_C"/>
</dbReference>
<dbReference type="SMART" id="SM00710">
    <property type="entry name" value="PbH1"/>
    <property type="match status" value="21"/>
</dbReference>
<dbReference type="InterPro" id="IPR006626">
    <property type="entry name" value="PbH1"/>
</dbReference>
<dbReference type="PANTHER" id="PTHR11319">
    <property type="entry name" value="G PROTEIN-COUPLED RECEPTOR-RELATED"/>
    <property type="match status" value="1"/>
</dbReference>
<gene>
    <name evidence="3" type="primary">pmpB</name>
    <name evidence="3" type="ORF">UC8_56220</name>
</gene>
<dbReference type="InterPro" id="IPR010895">
    <property type="entry name" value="CHRD"/>
</dbReference>
<sequence length="4661" mass="470446">MSIRKIFSRSTGSQNRRNESRKASRRQNLRKRLLGHETLEDRRLLTGYIVDTLVDQTFSGGDFATETTGPDAGLSLREAIGLANANGFPGDPMGGELDGDTITFDPALAGGVIMIDGNGELEIYDDVAIDGVDAPGLTIDGGGAVRIFYIDADGIGAMDLVEFANLTLNAGNTAGSIGSNGGAIDISPGDTVLLDTVTISNSRADDDGGGINNAGGTLTIMDSLIEFNSAVDGPSGSGGGIASSDGAVTITDTIIRANEARRAGGGIEIIDGSLDTDGMTLGGPAMADGNVAGPVGMAEPGNGGGIHVSGTADVTLVGGTVQYNQAALEGGGLWNQAGATMTLEDGVIVSDNVAAGDATHDGGGGIFNNGGTLTINGTLSPIIIEDNAATGTSGSGGGIFSTAGTVTVDSSIVRRNLANRAGGGIEIVDGMLDVAGTTIGGGPGDGNNAIGGGAGPGNGGGIHISGTTITNVTNSTISYNTAASEGGGLWNSAAGTMVLESTAGPVLVENNQAGGADADNGGGGIFNAGGDLVVDNAAGGGISISNNIADGASGSGGGIFNDAGGSLFVEAAVIDGNMAERAGGGIEDNSGGATTITLIDVLLDNNDAIGTGAAPGNGGGLHVSGDGNVDITGGTVDGNTAALEGGGLWNGTGTITIDGTIIDGNTASGDAAADDGGGGIFNSFGGTVNLLNDVAITNNIADGPTYGSGGGILNLGELTVDASDIVITGNQANRAGGGIEHNSPATLDLTNVTLDNNNAGVAPAVGAPGNGGGLHITGGADSNITGGTVSGNTAALEGGGLWNGTGTMTIDGTIIDGNTASGDGAADDGGGGIFNSAGGTVSLLNNVAIINNIADGPTYGSGGGILNLGELTVDASGTLIADNRANRAGGGIEHNSPSTLTLTNVALFGNNAGLAPAVAAPGNGGGLHITGDADSHISDSTVANNAAALEGGGLWNGTGTMTIDGATIIDGNTASGDAAADDGGGGVFNAGGTLVVNAGVSISNNEADGATNGSGGGILNDGGTLIITGALISNNSAQRAGGGIEDNGGLGSTILNSTIRGNTALGTPGRGGGIHITGAGSIDIDGTTLNNNSAQEGGGLWNSEFGTFTVTNSTISGNTATTSDGGGIFNTDGGTVDLDSVTITLNSGSGTGDGIAAGTSDVTIENTIVAQNPGGGTEANLSGTITSEDFNLIGDPDNGTVVGGTINTIFSADALLLPLTNTGGATETHLPAAGSPAIGFGSTTLTEDQRDVVRPQGGQDDIGAVEADLNGFVVDAGGQASDGNPDEILIINDAGGIGGDVEVYINGALVFSEPKATTGLIVIRGSADDDTLTVDNSNGLVGARIVFDGDGAYGAAGFPVAGGFDTLRLIGSTPVTTTYNPGETNDAGAVLQENNQVVQAIEYFGLEPLQVLAPVGGNNILNVASAPLGVGFPQALNAANAINYTEGPNSNDPFDPVFAGALTGLITVDGFESLEFANFEVLNIDAGAGSDEINLNNPVTPNELGTINVNGGDPTGGSDSVVINGTAADDTFAYTPTSTDGGTVVQGGAITMTYNLATVESLAIDAAGQAATDALTVTTANATITPGTDPGTGVVDPVSAAGNPLLSLDYAGMETATVTGTTAVVQGTAENDTITVSAAGVVTVTNELGFTNSVDVSAFGAVVINALGGDDAITIDGAAVFAGGITVLGGDNGTSSDELNLAGAAATAETVNISPSGTNGTNQTITGLGSTITVDGTELIVYDSTGGDDTLEINPDFGSTMRIDSAPRANYDRAVSDSLPEIQWTNLLLLRATPGGATNDYTTTFVTSGLFGATSYELNPQANDQTLVIEGDGNADSFTLVNPATGEVEVTDDNRGITVTSIGVGLDLLRIASLGGDDTVTVNVAPDVIDVPIEFDGGAGSDALTVTGTPATAVDEVIYSPGAAVTEGRLVYENAANATLMTIDFANLEPVIDLVPAATLTVNATNADNAVNYSQSPTNAAWGRVSVDGFETIDFAQKQNLTLNGLAGDDTVNLNNPTTPAGLTAITVNGGDPTASDTVIVNGTTGADAIVFAPTSDDDATVTGAGPVPITLATVEHAAINAQGNIGDTLTYETPAGEDHVYLTPGSTFTSGAITAQQELGTTLPLMPLSFTNLVNVFPGALAFSETGGGNTDDLHISGTQHDDVFTVDSTGLITVRSASNNLLVVPLISTAGVDQLTLRGLDGDDRFNVPGDHPYTDVNRGQLPPAALVVEGGNPDSGSDVLNFTSAGAAVTVDLGLQTVTEAGFAAVAYSGVETINADAGGVGLNVVATTEDDDVTVTVFDANSGNVEHGYTLNRLGQPISAAATPLVHYTNTGGAAVNVDLATGEDTLNVVGNALAQTFNVDVTTSTVAIDDAPVVGNDGTVTYTNNESLGVFGLEGDDTFDVTPGAIPVFIDGGDPIGESAGDTINTNAGGAAVTFEAGPENDEGGILVAGSERISYDHIEALGAIAAIKALVIGTNGDDDITVIARDASTHALADGIQDFTVSVNDGPAILFVDTPELYIDALSGDDDIVLRTPAPNDASWDVEVFVAGGAPSDGAANEGDRLVLETPGADTVIYTPTGSDTGTILIDDDNDGINDGVNGGLDSLITIGQFVCPVLNYTSDPGGVELLEYDGEGANDSLTIVAPQGNDTIVHTPGAGFDEGSLRVNTTLGIDYQNLGAAAALTVADTGGNDTLVANGTASDDAFDVAATTGAVSLVTASAAYLAINQTQVENLTLDGLDGNDDFVLNAPLPYGNINVLGGGPGGSDVLTVNGGAATDETFTVDPAFDRGDGTVSVNALLVPYVGIEHVLLEANGGDNDNLVINDDAADNRWTVDAGPVFGDRVQIDDRESIDFDSFNDVTLENGFGTDQFNVFPTQLVGFDGNFTINGDTSFGAEPVDDVLNIFGTPGDDVITSTAGVITTNGIEITPGTNLVEVSVQTLAGDDNITLALALPGVRKVVDGGVGDDNIDVSTMQDALIFGGLGDDNIIGSPLADLIYGGSGNDTISGLGGDDTIYGDEGNDTITGGTGDDSLFGGADSDLLIWNNGDNTDLMEGGTGNDRVQVNGAGGAAAGENYVISANGSRVELQRTNLVPFTLDIAQVEQLDLNTDSSADDSEVVTVNSLVGTEIEVLNLDAGPDLNNQFILNGNDSAETISIGPNEQILGLGPVINTSLVVGGAAADTITINAAGGADTITVTDTVDADLVLNGGLGDDVIDASLQQAGTLLTINGDAGDDLLRGGAGNDTINGGDGEDSMVGGLGLDTFDGGAGFDTILVEGFASDDRIDVRQDNPTTLRHEVGNTDNGFDGVLGGAETETDTLVVNTVEQVSILADAGDDTIRVAHDDSLVAAGVAANMLRFHVDGGVPGASDRLTVIDDGLGDTNVQRLGQTDGDGSFTTYAFAGGNPANAIIALPPVIYTDVEYASLNPIGPVTGGTGADGSGRLFVFKYDPFEQNQSLPTATFLGADSALNLDPNIDPGVDADFNTPGDEDWYRVVAEKTGTLDFQVYFRQQGDLDNGRAGLPGAGNLDIAVFDADGLVNGVPLAIAGNGAFGNNDADNDERVRIPAVAGQTYYLRIVGAGLPVANDVNASPAINAYNVSVVNDEPATPFDLELADNLTILTGAQEVPAVVTSSNGTANFQYDATTNTFDLDLFVAGLELADTTSQPELLFAHIHRGAVGANGPVIVTLSAGIGGWVQEPSGIRLRLDDAPFSGVAADITALLAGNTYINVHSTANPGGEVRGQILVQNVLGVSDSGRSQFDNVTQDNTPTILLRLDDALLLNDLPGNAAGVPGAMPPDQLISIPHNPSTAASPVGLTAGYRVAIYDETDTHNPVLLGFAQPIANLNGVYSFTFTTPLTDGSHFISSRVQMIDPADNDANNATLTPASGFGPRGDSLEIIVDTPPPPVSFGDAAVLGDGLHPDSDSGDPAFPATLVDRITSDTTPTFFGRAEANSIVRLYVDIDGNSIISPPDVLIGQTVAVPTDGTNQSPNGEWEITSTVNMNDPNRFAALGVDGARKILVQAEDLAGNLSGNDLAFELDIFLDTRGPQVTDVFISNRPDFDLFTLKPETPEPTPRVDSITINIQDLPARVAGFLYPAISNLAVQPNVLPLGLISVVGDHSGIIPMTSVTFISDGNLALPGNQPLAAGNPATGFITLQFADPLPDDRFTLTLSDSIIDPAGNALDGESNASEPVGTPLFPSGDGISGGDFIARFTVDSRPEVGTWSQELVYIDINGNFVWDPEGQDNDATNRDFIYHFGTTTDAYFAGNFNSNLVGPDGIFETPDDAPILPDNVPSSGFDKMGTYGRFNGLYGFFLDTNDDGIGDTVGPMFFQVNVIPVAGNFFNSTADDAAVANGQRPRDEIGGFDGQFWYLDTNGNNEIDANERFATELRGIPVVGDFNGDGNDDLATFNNDTGAFQFDLDRDGTVDDTLTFFFSGFGEKPVAGDVNLDGIDDIVLWVPNRDGQLPENAGEFHYLVSDNPGAALPSGVFNDYSPAPLGNDLIAQFGDEFALPILGNFDPPVGDIEAIDTTGWFTNLNNSLDVDNDGVVDPYDALLVINALNRGITSAEPSQAIRVRNAFNGHFLDVDGSTSIDPYDVLLIINELNRRGRAGQGEAAPSSAAAYAAAVDSVFSSDEDEDDLLLDFAENDALRNTL</sequence>
<dbReference type="Pfam" id="PF07452">
    <property type="entry name" value="CHRD"/>
    <property type="match status" value="1"/>
</dbReference>
<dbReference type="Gene3D" id="2.60.40.10">
    <property type="entry name" value="Immunoglobulins"/>
    <property type="match status" value="2"/>
</dbReference>
<dbReference type="Pfam" id="PF00353">
    <property type="entry name" value="HemolysinCabind"/>
    <property type="match status" value="2"/>
</dbReference>
<proteinExistence type="predicted"/>
<dbReference type="SUPFAM" id="SSF51120">
    <property type="entry name" value="beta-Roll"/>
    <property type="match status" value="2"/>
</dbReference>
<reference evidence="3 4" key="1">
    <citation type="submission" date="2019-08" db="EMBL/GenBank/DDBJ databases">
        <title>Deep-cultivation of Planctomycetes and their phenomic and genomic characterization uncovers novel biology.</title>
        <authorList>
            <person name="Wiegand S."/>
            <person name="Jogler M."/>
            <person name="Boedeker C."/>
            <person name="Pinto D."/>
            <person name="Vollmers J."/>
            <person name="Rivas-Marin E."/>
            <person name="Kohn T."/>
            <person name="Peeters S.H."/>
            <person name="Heuer A."/>
            <person name="Rast P."/>
            <person name="Oberbeckmann S."/>
            <person name="Bunk B."/>
            <person name="Jeske O."/>
            <person name="Meyerdierks A."/>
            <person name="Storesund J.E."/>
            <person name="Kallscheuer N."/>
            <person name="Luecker S."/>
            <person name="Lage O.M."/>
            <person name="Pohl T."/>
            <person name="Merkel B.J."/>
            <person name="Hornburger P."/>
            <person name="Mueller R.-W."/>
            <person name="Bruemmer F."/>
            <person name="Labrenz M."/>
            <person name="Spormann A.M."/>
            <person name="Op den Camp H."/>
            <person name="Overmann J."/>
            <person name="Amann R."/>
            <person name="Jetten M.S.M."/>
            <person name="Mascher T."/>
            <person name="Medema M.H."/>
            <person name="Devos D.P."/>
            <person name="Kaster A.-K."/>
            <person name="Ovreas L."/>
            <person name="Rohde M."/>
            <person name="Galperin M.Y."/>
            <person name="Jogler C."/>
        </authorList>
    </citation>
    <scope>NUCLEOTIDE SEQUENCE [LARGE SCALE GENOMIC DNA]</scope>
    <source>
        <strain evidence="3 4">UC8</strain>
    </source>
</reference>
<evidence type="ECO:0000313" key="4">
    <source>
        <dbReference type="Proteomes" id="UP000325286"/>
    </source>
</evidence>
<dbReference type="PROSITE" id="PS00330">
    <property type="entry name" value="HEMOLYSIN_CALCIUM"/>
    <property type="match status" value="3"/>
</dbReference>
<feature type="domain" description="CHRD" evidence="2">
    <location>
        <begin position="3617"/>
        <end position="3754"/>
    </location>
</feature>
<evidence type="ECO:0000256" key="1">
    <source>
        <dbReference type="SAM" id="MobiDB-lite"/>
    </source>
</evidence>
<dbReference type="InterPro" id="IPR002105">
    <property type="entry name" value="Dockerin_1_rpt"/>
</dbReference>
<dbReference type="GO" id="GO:0005509">
    <property type="term" value="F:calcium ion binding"/>
    <property type="evidence" value="ECO:0007669"/>
    <property type="project" value="InterPro"/>
</dbReference>
<feature type="region of interest" description="Disordered" evidence="1">
    <location>
        <begin position="1"/>
        <end position="26"/>
    </location>
</feature>
<dbReference type="SMART" id="SM00754">
    <property type="entry name" value="CHRD"/>
    <property type="match status" value="1"/>
</dbReference>
<evidence type="ECO:0000259" key="2">
    <source>
        <dbReference type="PROSITE" id="PS50933"/>
    </source>
</evidence>
<dbReference type="OrthoDB" id="222299at2"/>
<organism evidence="3 4">
    <name type="scientific">Roseimaritima ulvae</name>
    <dbReference type="NCBI Taxonomy" id="980254"/>
    <lineage>
        <taxon>Bacteria</taxon>
        <taxon>Pseudomonadati</taxon>
        <taxon>Planctomycetota</taxon>
        <taxon>Planctomycetia</taxon>
        <taxon>Pirellulales</taxon>
        <taxon>Pirellulaceae</taxon>
        <taxon>Roseimaritima</taxon>
    </lineage>
</organism>
<dbReference type="InterPro" id="IPR018511">
    <property type="entry name" value="Hemolysin-typ_Ca-bd_CS"/>
</dbReference>
<protein>
    <submittedName>
        <fullName evidence="3">Putative outer membrane protein PmpB</fullName>
    </submittedName>
</protein>
<dbReference type="InterPro" id="IPR013783">
    <property type="entry name" value="Ig-like_fold"/>
</dbReference>
<dbReference type="RefSeq" id="WP_148080611.1">
    <property type="nucleotide sequence ID" value="NZ_CP042914.1"/>
</dbReference>
<dbReference type="Gene3D" id="2.150.10.10">
    <property type="entry name" value="Serralysin-like metalloprotease, C-terminal"/>
    <property type="match status" value="1"/>
</dbReference>
<dbReference type="NCBIfam" id="NF041518">
    <property type="entry name" value="choice_anch_Q"/>
    <property type="match status" value="1"/>
</dbReference>
<dbReference type="PANTHER" id="PTHR11319:SF35">
    <property type="entry name" value="OUTER MEMBRANE PROTEIN PMPC-RELATED"/>
    <property type="match status" value="1"/>
</dbReference>
<dbReference type="Gene3D" id="2.60.120.380">
    <property type="match status" value="1"/>
</dbReference>
<dbReference type="InterPro" id="IPR059226">
    <property type="entry name" value="Choice_anch_Q_dom"/>
</dbReference>
<dbReference type="GO" id="GO:0004553">
    <property type="term" value="F:hydrolase activity, hydrolyzing O-glycosyl compounds"/>
    <property type="evidence" value="ECO:0007669"/>
    <property type="project" value="InterPro"/>
</dbReference>
<dbReference type="PROSITE" id="PS50933">
    <property type="entry name" value="CHRD"/>
    <property type="match status" value="1"/>
</dbReference>
<dbReference type="InterPro" id="IPR011050">
    <property type="entry name" value="Pectin_lyase_fold/virulence"/>
</dbReference>
<dbReference type="InterPro" id="IPR001343">
    <property type="entry name" value="Hemolysn_Ca-bd"/>
</dbReference>